<dbReference type="Proteomes" id="UP000199203">
    <property type="component" value="Unassembled WGS sequence"/>
</dbReference>
<dbReference type="InterPro" id="IPR000866">
    <property type="entry name" value="AhpC/TSA"/>
</dbReference>
<evidence type="ECO:0000313" key="6">
    <source>
        <dbReference type="EMBL" id="SDE90323.1"/>
    </source>
</evidence>
<reference evidence="7" key="1">
    <citation type="submission" date="2016-10" db="EMBL/GenBank/DDBJ databases">
        <authorList>
            <person name="Varghese N."/>
            <person name="Submissions S."/>
        </authorList>
    </citation>
    <scope>NUCLEOTIDE SEQUENCE [LARGE SCALE GENOMIC DNA]</scope>
    <source>
        <strain evidence="7">DSM 19684</strain>
    </source>
</reference>
<dbReference type="InterPro" id="IPR050553">
    <property type="entry name" value="Thioredoxin_ResA/DsbE_sf"/>
</dbReference>
<dbReference type="Pfam" id="PF00578">
    <property type="entry name" value="AhpC-TSA"/>
    <property type="match status" value="1"/>
</dbReference>
<dbReference type="InterPro" id="IPR013766">
    <property type="entry name" value="Thioredoxin_domain"/>
</dbReference>
<proteinExistence type="predicted"/>
<dbReference type="SUPFAM" id="SSF52833">
    <property type="entry name" value="Thioredoxin-like"/>
    <property type="match status" value="1"/>
</dbReference>
<keyword evidence="3" id="KW-1015">Disulfide bond</keyword>
<dbReference type="CDD" id="cd02966">
    <property type="entry name" value="TlpA_like_family"/>
    <property type="match status" value="1"/>
</dbReference>
<evidence type="ECO:0000256" key="3">
    <source>
        <dbReference type="ARBA" id="ARBA00023157"/>
    </source>
</evidence>
<evidence type="ECO:0000256" key="2">
    <source>
        <dbReference type="ARBA" id="ARBA00022748"/>
    </source>
</evidence>
<keyword evidence="4" id="KW-0676">Redox-active center</keyword>
<sequence>MLSANIFAQFNVKVDIPSYLSDSDAYLYGFNGSKEILYSKGKIAGNTASFKVDKKYIGMMRAFFQKSNSSVNMVSENADVKFKIELDSKNKISDVVFEDKINQLFSNEVELQKKQELILPALIQIKDYYKPNESFYRSLESEIISLSKNNDSLYDSHPFLQYYHNNQKYSVQEKALSLKVEDFIDFYSKSGEYLETSTILKPSLINFLNVSKSNVEGNVDKLLAAVNLETPRGQTILSELIDIFSTYNMDKLKDKYLAQANNLKCTINDRLASTIQSNKNIELGAKFPNNTFVNSVHTKAKSLYDIKAAKKIVVFWSSTCSHCEAELPKLLEKYDKMKAQNIEIVGLSLDSNLNEFKSKANVYPWVSDSEGKGWYSSYGETYNVVATPTYFILDANNIIVSKPNHVGDVIDYLKLN</sequence>
<keyword evidence="2" id="KW-0201">Cytochrome c-type biogenesis</keyword>
<dbReference type="EMBL" id="FNBH01000001">
    <property type="protein sequence ID" value="SDE90323.1"/>
    <property type="molecule type" value="Genomic_DNA"/>
</dbReference>
<evidence type="ECO:0000259" key="5">
    <source>
        <dbReference type="PROSITE" id="PS51352"/>
    </source>
</evidence>
<name>A0A1G7GQJ4_9FLAO</name>
<accession>A0A1G7GQJ4</accession>
<dbReference type="GO" id="GO:0030313">
    <property type="term" value="C:cell envelope"/>
    <property type="evidence" value="ECO:0007669"/>
    <property type="project" value="UniProtKB-SubCell"/>
</dbReference>
<dbReference type="PROSITE" id="PS51352">
    <property type="entry name" value="THIOREDOXIN_2"/>
    <property type="match status" value="1"/>
</dbReference>
<comment type="subcellular location">
    <subcellularLocation>
        <location evidence="1">Cell envelope</location>
    </subcellularLocation>
</comment>
<evidence type="ECO:0000256" key="4">
    <source>
        <dbReference type="ARBA" id="ARBA00023284"/>
    </source>
</evidence>
<feature type="domain" description="Thioredoxin" evidence="5">
    <location>
        <begin position="281"/>
        <end position="416"/>
    </location>
</feature>
<dbReference type="PANTHER" id="PTHR42852:SF6">
    <property type="entry name" value="THIOL:DISULFIDE INTERCHANGE PROTEIN DSBE"/>
    <property type="match status" value="1"/>
</dbReference>
<dbReference type="GO" id="GO:0017004">
    <property type="term" value="P:cytochrome complex assembly"/>
    <property type="evidence" value="ECO:0007669"/>
    <property type="project" value="UniProtKB-KW"/>
</dbReference>
<evidence type="ECO:0000256" key="1">
    <source>
        <dbReference type="ARBA" id="ARBA00004196"/>
    </source>
</evidence>
<gene>
    <name evidence="6" type="ORF">SAMN05421825_0541</name>
</gene>
<protein>
    <submittedName>
        <fullName evidence="6">Peroxiredoxin</fullName>
    </submittedName>
</protein>
<evidence type="ECO:0000313" key="7">
    <source>
        <dbReference type="Proteomes" id="UP000199203"/>
    </source>
</evidence>
<dbReference type="STRING" id="454006.SAMN05421825_0541"/>
<keyword evidence="7" id="KW-1185">Reference proteome</keyword>
<dbReference type="PANTHER" id="PTHR42852">
    <property type="entry name" value="THIOL:DISULFIDE INTERCHANGE PROTEIN DSBE"/>
    <property type="match status" value="1"/>
</dbReference>
<organism evidence="6 7">
    <name type="scientific">Epilithonimonas hungarica</name>
    <dbReference type="NCBI Taxonomy" id="454006"/>
    <lineage>
        <taxon>Bacteria</taxon>
        <taxon>Pseudomonadati</taxon>
        <taxon>Bacteroidota</taxon>
        <taxon>Flavobacteriia</taxon>
        <taxon>Flavobacteriales</taxon>
        <taxon>Weeksellaceae</taxon>
        <taxon>Chryseobacterium group</taxon>
        <taxon>Epilithonimonas</taxon>
    </lineage>
</organism>
<dbReference type="InterPro" id="IPR036249">
    <property type="entry name" value="Thioredoxin-like_sf"/>
</dbReference>
<dbReference type="AlphaFoldDB" id="A0A1G7GQJ4"/>
<dbReference type="Gene3D" id="3.40.30.10">
    <property type="entry name" value="Glutaredoxin"/>
    <property type="match status" value="1"/>
</dbReference>